<gene>
    <name evidence="7" type="ORF">BYL167_LOCUS12150</name>
    <name evidence="2" type="ORF">CJN711_LOCUS13301</name>
    <name evidence="6" type="ORF">GIL414_LOCUS8537</name>
    <name evidence="3" type="ORF">KQP761_LOCUS8418</name>
    <name evidence="4" type="ORF">MBJ925_LOCUS34559</name>
    <name evidence="5" type="ORF">SMN809_LOCUS3140</name>
</gene>
<reference evidence="4" key="1">
    <citation type="submission" date="2021-02" db="EMBL/GenBank/DDBJ databases">
        <authorList>
            <person name="Nowell W R."/>
        </authorList>
    </citation>
    <scope>NUCLEOTIDE SEQUENCE</scope>
</reference>
<name>A0A816Z9E0_9BILA</name>
<feature type="region of interest" description="Disordered" evidence="1">
    <location>
        <begin position="1"/>
        <end position="20"/>
    </location>
</feature>
<dbReference type="Proteomes" id="UP000676336">
    <property type="component" value="Unassembled WGS sequence"/>
</dbReference>
<dbReference type="AlphaFoldDB" id="A0A816Z9E0"/>
<evidence type="ECO:0000313" key="2">
    <source>
        <dbReference type="EMBL" id="CAF1227015.1"/>
    </source>
</evidence>
<comment type="caution">
    <text evidence="4">The sequence shown here is derived from an EMBL/GenBank/DDBJ whole genome shotgun (WGS) entry which is preliminary data.</text>
</comment>
<dbReference type="EMBL" id="CAJNOV010005833">
    <property type="protein sequence ID" value="CAF1227015.1"/>
    <property type="molecule type" value="Genomic_DNA"/>
</dbReference>
<evidence type="ECO:0000313" key="5">
    <source>
        <dbReference type="EMBL" id="CAF3835759.1"/>
    </source>
</evidence>
<dbReference type="EMBL" id="CAJOBI010000630">
    <property type="protein sequence ID" value="CAF3835759.1"/>
    <property type="molecule type" value="Genomic_DNA"/>
</dbReference>
<dbReference type="EMBL" id="CAJOBJ010002780">
    <property type="protein sequence ID" value="CAF3940174.1"/>
    <property type="molecule type" value="Genomic_DNA"/>
</dbReference>
<dbReference type="Proteomes" id="UP000663834">
    <property type="component" value="Unassembled WGS sequence"/>
</dbReference>
<proteinExistence type="predicted"/>
<protein>
    <submittedName>
        <fullName evidence="4">Uncharacterized protein</fullName>
    </submittedName>
</protein>
<evidence type="ECO:0000313" key="8">
    <source>
        <dbReference type="Proteomes" id="UP000663824"/>
    </source>
</evidence>
<sequence>MSLEQRTTEEGINNSRTREPNPPNIEDNICIDCLSLKIVDMYIKIVQFLNCIQHFMNRLSYKLISGVCCLVILSIFDYKILDSYSEAKNSLPSINVKEGMLEEILKYKLNKYFLSDKDLVCSKNDTNDRYDVLFRFIANEFTDIKIKHDKIDLLTNDCSYINMFITALPLILNLSW</sequence>
<accession>A0A816Z9E0</accession>
<dbReference type="Proteomes" id="UP000663855">
    <property type="component" value="Unassembled WGS sequence"/>
</dbReference>
<dbReference type="EMBL" id="CAJNOW010003252">
    <property type="protein sequence ID" value="CAF1375111.1"/>
    <property type="molecule type" value="Genomic_DNA"/>
</dbReference>
<dbReference type="Proteomes" id="UP000663824">
    <property type="component" value="Unassembled WGS sequence"/>
</dbReference>
<evidence type="ECO:0000313" key="7">
    <source>
        <dbReference type="EMBL" id="CAF3972360.1"/>
    </source>
</evidence>
<dbReference type="EMBL" id="CAJOBH010003951">
    <property type="protein sequence ID" value="CAF3972360.1"/>
    <property type="molecule type" value="Genomic_DNA"/>
</dbReference>
<dbReference type="EMBL" id="CAJNRE010018965">
    <property type="protein sequence ID" value="CAF2184888.1"/>
    <property type="molecule type" value="Genomic_DNA"/>
</dbReference>
<evidence type="ECO:0000313" key="6">
    <source>
        <dbReference type="EMBL" id="CAF3940174.1"/>
    </source>
</evidence>
<evidence type="ECO:0000313" key="4">
    <source>
        <dbReference type="EMBL" id="CAF2184888.1"/>
    </source>
</evidence>
<dbReference type="Proteomes" id="UP000681967">
    <property type="component" value="Unassembled WGS sequence"/>
</dbReference>
<evidence type="ECO:0000313" key="3">
    <source>
        <dbReference type="EMBL" id="CAF1375111.1"/>
    </source>
</evidence>
<evidence type="ECO:0000256" key="1">
    <source>
        <dbReference type="SAM" id="MobiDB-lite"/>
    </source>
</evidence>
<dbReference type="Proteomes" id="UP000681720">
    <property type="component" value="Unassembled WGS sequence"/>
</dbReference>
<organism evidence="4 8">
    <name type="scientific">Rotaria magnacalcarata</name>
    <dbReference type="NCBI Taxonomy" id="392030"/>
    <lineage>
        <taxon>Eukaryota</taxon>
        <taxon>Metazoa</taxon>
        <taxon>Spiralia</taxon>
        <taxon>Gnathifera</taxon>
        <taxon>Rotifera</taxon>
        <taxon>Eurotatoria</taxon>
        <taxon>Bdelloidea</taxon>
        <taxon>Philodinida</taxon>
        <taxon>Philodinidae</taxon>
        <taxon>Rotaria</taxon>
    </lineage>
</organism>